<proteinExistence type="predicted"/>
<dbReference type="PANTHER" id="PTHR10885:SF0">
    <property type="entry name" value="ISOPENTENYL-DIPHOSPHATE DELTA-ISOMERASE"/>
    <property type="match status" value="1"/>
</dbReference>
<dbReference type="Proteomes" id="UP001596106">
    <property type="component" value="Unassembled WGS sequence"/>
</dbReference>
<dbReference type="EMBL" id="JBHSMA010000001">
    <property type="protein sequence ID" value="MFC5407766.1"/>
    <property type="molecule type" value="Genomic_DNA"/>
</dbReference>
<dbReference type="RefSeq" id="WP_379840450.1">
    <property type="nucleotide sequence ID" value="NZ_JBHSMA010000001.1"/>
</dbReference>
<dbReference type="PANTHER" id="PTHR10885">
    <property type="entry name" value="ISOPENTENYL-DIPHOSPHATE DELTA-ISOMERASE"/>
    <property type="match status" value="1"/>
</dbReference>
<comment type="caution">
    <text evidence="3">The sequence shown here is derived from an EMBL/GenBank/DDBJ whole genome shotgun (WGS) entry which is preliminary data.</text>
</comment>
<feature type="domain" description="Nudix hydrolase" evidence="2">
    <location>
        <begin position="48"/>
        <end position="189"/>
    </location>
</feature>
<accession>A0ABW0I2M5</accession>
<keyword evidence="1" id="KW-0378">Hydrolase</keyword>
<dbReference type="Pfam" id="PF00293">
    <property type="entry name" value="NUDIX"/>
    <property type="match status" value="1"/>
</dbReference>
<dbReference type="InterPro" id="IPR015797">
    <property type="entry name" value="NUDIX_hydrolase-like_dom_sf"/>
</dbReference>
<evidence type="ECO:0000313" key="3">
    <source>
        <dbReference type="EMBL" id="MFC5407766.1"/>
    </source>
</evidence>
<protein>
    <submittedName>
        <fullName evidence="3">NUDIX domain-containing protein</fullName>
    </submittedName>
</protein>
<dbReference type="Gene3D" id="3.90.79.10">
    <property type="entry name" value="Nucleoside Triphosphate Pyrophosphohydrolase"/>
    <property type="match status" value="1"/>
</dbReference>
<reference evidence="4" key="1">
    <citation type="journal article" date="2019" name="Int. J. Syst. Evol. Microbiol.">
        <title>The Global Catalogue of Microorganisms (GCM) 10K type strain sequencing project: providing services to taxonomists for standard genome sequencing and annotation.</title>
        <authorList>
            <consortium name="The Broad Institute Genomics Platform"/>
            <consortium name="The Broad Institute Genome Sequencing Center for Infectious Disease"/>
            <person name="Wu L."/>
            <person name="Ma J."/>
        </authorList>
    </citation>
    <scope>NUCLEOTIDE SEQUENCE [LARGE SCALE GENOMIC DNA]</scope>
    <source>
        <strain evidence="4">CCUG 55250</strain>
    </source>
</reference>
<name>A0ABW0I2M5_9BACT</name>
<dbReference type="InterPro" id="IPR000086">
    <property type="entry name" value="NUDIX_hydrolase_dom"/>
</dbReference>
<organism evidence="3 4">
    <name type="scientific">Larkinella bovis</name>
    <dbReference type="NCBI Taxonomy" id="683041"/>
    <lineage>
        <taxon>Bacteria</taxon>
        <taxon>Pseudomonadati</taxon>
        <taxon>Bacteroidota</taxon>
        <taxon>Cytophagia</taxon>
        <taxon>Cytophagales</taxon>
        <taxon>Spirosomataceae</taxon>
        <taxon>Larkinella</taxon>
    </lineage>
</organism>
<dbReference type="PROSITE" id="PS51462">
    <property type="entry name" value="NUDIX"/>
    <property type="match status" value="1"/>
</dbReference>
<evidence type="ECO:0000259" key="2">
    <source>
        <dbReference type="PROSITE" id="PS51462"/>
    </source>
</evidence>
<dbReference type="PROSITE" id="PS00893">
    <property type="entry name" value="NUDIX_BOX"/>
    <property type="match status" value="1"/>
</dbReference>
<gene>
    <name evidence="3" type="ORF">ACFPMF_00490</name>
</gene>
<dbReference type="CDD" id="cd04692">
    <property type="entry name" value="NUDIX_Hydrolase"/>
    <property type="match status" value="1"/>
</dbReference>
<evidence type="ECO:0000313" key="4">
    <source>
        <dbReference type="Proteomes" id="UP001596106"/>
    </source>
</evidence>
<sequence length="205" mass="23593">MRYCVRDFWKHNSRSSAAFFMDLLEIFDADNRPLGFTKPKIEAHRDGDWHRTSEIVVLNTTNEVLLSLRHPDKLYLPNFWDVCVGGHVDPGETYEECAMREIEEEIGVRPAAGELHFLGMVDVEAIDESVSLYDREHAAVYLFRTDRTLDQFVMQTDEVADLRLVPLATILDEFRAGGNSIPYTPPQYSYLKTLEMAADFLTNRV</sequence>
<keyword evidence="4" id="KW-1185">Reference proteome</keyword>
<dbReference type="InterPro" id="IPR020084">
    <property type="entry name" value="NUDIX_hydrolase_CS"/>
</dbReference>
<evidence type="ECO:0000256" key="1">
    <source>
        <dbReference type="ARBA" id="ARBA00022801"/>
    </source>
</evidence>
<dbReference type="SUPFAM" id="SSF55811">
    <property type="entry name" value="Nudix"/>
    <property type="match status" value="1"/>
</dbReference>